<keyword evidence="1" id="KW-0472">Membrane</keyword>
<feature type="transmembrane region" description="Helical" evidence="1">
    <location>
        <begin position="50"/>
        <end position="70"/>
    </location>
</feature>
<dbReference type="AlphaFoldDB" id="A0A023BS25"/>
<dbReference type="RefSeq" id="WP_034244129.1">
    <property type="nucleotide sequence ID" value="NZ_AQRA01000007.1"/>
</dbReference>
<evidence type="ECO:0000313" key="2">
    <source>
        <dbReference type="EMBL" id="EZH72791.1"/>
    </source>
</evidence>
<name>A0A023BS25_9FLAO</name>
<dbReference type="Proteomes" id="UP000023541">
    <property type="component" value="Unassembled WGS sequence"/>
</dbReference>
<feature type="transmembrane region" description="Helical" evidence="1">
    <location>
        <begin position="16"/>
        <end position="38"/>
    </location>
</feature>
<evidence type="ECO:0000313" key="3">
    <source>
        <dbReference type="Proteomes" id="UP000023541"/>
    </source>
</evidence>
<dbReference type="STRING" id="1317122.ATO12_21920"/>
<sequence length="72" mass="7696">MIANTIFLEVGNLDGLVYLILLILLGPPIFLSIIGLILFKTKNRKAGKIFFILAGVYLVVGLGICGALMAGF</sequence>
<proteinExistence type="predicted"/>
<keyword evidence="1" id="KW-1133">Transmembrane helix</keyword>
<gene>
    <name evidence="2" type="ORF">ATO12_21920</name>
</gene>
<evidence type="ECO:0000256" key="1">
    <source>
        <dbReference type="SAM" id="Phobius"/>
    </source>
</evidence>
<accession>A0A023BS25</accession>
<reference evidence="2 3" key="1">
    <citation type="submission" date="2014-04" db="EMBL/GenBank/DDBJ databases">
        <title>Aquimarina sp. 22II-S11-z7 Genome Sequencing.</title>
        <authorList>
            <person name="Lai Q."/>
        </authorList>
    </citation>
    <scope>NUCLEOTIDE SEQUENCE [LARGE SCALE GENOMIC DNA]</scope>
    <source>
        <strain evidence="2 3">22II-S11-z7</strain>
    </source>
</reference>
<protein>
    <submittedName>
        <fullName evidence="2">Uncharacterized protein</fullName>
    </submittedName>
</protein>
<dbReference type="eggNOG" id="ENOG5033I1C">
    <property type="taxonomic scope" value="Bacteria"/>
</dbReference>
<organism evidence="2 3">
    <name type="scientific">Aquimarina atlantica</name>
    <dbReference type="NCBI Taxonomy" id="1317122"/>
    <lineage>
        <taxon>Bacteria</taxon>
        <taxon>Pseudomonadati</taxon>
        <taxon>Bacteroidota</taxon>
        <taxon>Flavobacteriia</taxon>
        <taxon>Flavobacteriales</taxon>
        <taxon>Flavobacteriaceae</taxon>
        <taxon>Aquimarina</taxon>
    </lineage>
</organism>
<comment type="caution">
    <text evidence="2">The sequence shown here is derived from an EMBL/GenBank/DDBJ whole genome shotgun (WGS) entry which is preliminary data.</text>
</comment>
<keyword evidence="3" id="KW-1185">Reference proteome</keyword>
<dbReference type="OrthoDB" id="1376579at2"/>
<keyword evidence="1" id="KW-0812">Transmembrane</keyword>
<dbReference type="EMBL" id="AQRA01000007">
    <property type="protein sequence ID" value="EZH72791.1"/>
    <property type="molecule type" value="Genomic_DNA"/>
</dbReference>